<keyword evidence="14" id="KW-1185">Reference proteome</keyword>
<dbReference type="InterPro" id="IPR015341">
    <property type="entry name" value="Glyco_hydro_38_cen"/>
</dbReference>
<name>A0A8C5Q7Y8_9ANUR</name>
<dbReference type="OrthoDB" id="2016903at2759"/>
<dbReference type="Pfam" id="PF01074">
    <property type="entry name" value="Glyco_hydro_38N"/>
    <property type="match status" value="1"/>
</dbReference>
<organism evidence="13 14">
    <name type="scientific">Leptobrachium leishanense</name>
    <name type="common">Leishan spiny toad</name>
    <dbReference type="NCBI Taxonomy" id="445787"/>
    <lineage>
        <taxon>Eukaryota</taxon>
        <taxon>Metazoa</taxon>
        <taxon>Chordata</taxon>
        <taxon>Craniata</taxon>
        <taxon>Vertebrata</taxon>
        <taxon>Euteleostomi</taxon>
        <taxon>Amphibia</taxon>
        <taxon>Batrachia</taxon>
        <taxon>Anura</taxon>
        <taxon>Pelobatoidea</taxon>
        <taxon>Megophryidae</taxon>
        <taxon>Leptobrachium</taxon>
    </lineage>
</organism>
<dbReference type="FunFam" id="2.70.98.30:FF:000003">
    <property type="entry name" value="Alpha-mannosidase"/>
    <property type="match status" value="1"/>
</dbReference>
<feature type="region of interest" description="Disordered" evidence="11">
    <location>
        <begin position="1"/>
        <end position="27"/>
    </location>
</feature>
<dbReference type="SUPFAM" id="SSF74650">
    <property type="entry name" value="Galactose mutarotase-like"/>
    <property type="match status" value="1"/>
</dbReference>
<evidence type="ECO:0000256" key="4">
    <source>
        <dbReference type="ARBA" id="ARBA00022729"/>
    </source>
</evidence>
<evidence type="ECO:0000256" key="5">
    <source>
        <dbReference type="ARBA" id="ARBA00022801"/>
    </source>
</evidence>
<keyword evidence="8" id="KW-0325">Glycoprotein</keyword>
<dbReference type="InterPro" id="IPR037094">
    <property type="entry name" value="Glyco_hydro_38_cen_sf"/>
</dbReference>
<dbReference type="Gene3D" id="3.20.110.10">
    <property type="entry name" value="Glycoside hydrolase 38, N terminal domain"/>
    <property type="match status" value="1"/>
</dbReference>
<reference evidence="13" key="2">
    <citation type="submission" date="2025-09" db="UniProtKB">
        <authorList>
            <consortium name="Ensembl"/>
        </authorList>
    </citation>
    <scope>IDENTIFICATION</scope>
</reference>
<dbReference type="Gene3D" id="2.60.40.1180">
    <property type="entry name" value="Golgi alpha-mannosidase II"/>
    <property type="match status" value="1"/>
</dbReference>
<dbReference type="PANTHER" id="PTHR11607">
    <property type="entry name" value="ALPHA-MANNOSIDASE"/>
    <property type="match status" value="1"/>
</dbReference>
<dbReference type="FunFam" id="1.20.1270.50:FF:000003">
    <property type="entry name" value="Alpha-mannosidase"/>
    <property type="match status" value="1"/>
</dbReference>
<sequence>MPPPHHCGENMPHAQSGRGFQYPRHGAGQTTSDYSSFKCGYWGSHCTLHTHMGKAHIRSLGPADCTGFSHHVHRPAPGSDKPSSTVKILNRQMTLGLEFLQSTFGECGRPRVAWHIDPFGHSREQALLFAQMGFEGFFFGRLDYQDKVYREDSKQMEMVWCGSDDLTPPAANLFTGVLPNGYDPPPGFCWDQICANAPIMDDPTMEDYNADSVVANFLSVVILQSQRYRSNNLIMTMGSDFQYENANTWFKNMDKLIALVNAQQINGSKVNVIYSTPSCYLSALNKANLTWPTKSDDFFPYADGPHMFWTGYFTSRPTFKRYERLSNNFLQVCNQLEALTGRAARNGPYGIGDSSVLRRAMGVAQHHDAVTGTAKQHVADDYSLRLSKGWDSCQILISNALSSLLGTKENLVFCNLLNISVCSLTETAKTFSVILYNPLGRSVTWNVRLPVSSSKYLVLGPSGEPIPSEVVPVSDFTKLVRREKGYAEHELIFQALLPPLGFSKFAVGVLATQGLFVKKATIKRKPNSIENKYYKVYFDSETGLLSGIRNLEKGISLPLTHSFYWYPASIGDYYKVQASGAYIFRPNQSEPLPFTKRVPTYVVKNSMVEEVYQNFSSGCSQVVRLYKNQKFVEMEWTVGPIPIGDGEGKEVISRFDTGLKTKGFFYTDANGRQIMQRSRDTRKTWKLRQTEPVAGNYYPVNSRIYIKDENTQLTVLTDRSQGGSSIKDGSMELMVHRRLLMDDSRGVGEPLLEPGEYMDGIVARGIHQLLLDSPKDAAEQHRPLAVQGYMSPQIILSSGKGVPYHHSKRSQTQFSGLGQSLPPNAHLLTLALRESKVLLRLEHPYQGQESSSYSQPVTVDLQTLFSSMSLSNFEETTLSANQEKRKMKRMSWRTEGASQSVKHLPPPTPLDPSNVTLKPMEIRTFLADVQYRAIDGVTPEGPAL</sequence>
<reference evidence="13" key="1">
    <citation type="submission" date="2025-08" db="UniProtKB">
        <authorList>
            <consortium name="Ensembl"/>
        </authorList>
    </citation>
    <scope>IDENTIFICATION</scope>
</reference>
<dbReference type="SUPFAM" id="SSF88713">
    <property type="entry name" value="Glycoside hydrolase/deacetylase"/>
    <property type="match status" value="1"/>
</dbReference>
<dbReference type="InterPro" id="IPR013780">
    <property type="entry name" value="Glyco_hydro_b"/>
</dbReference>
<comment type="similarity">
    <text evidence="2 10">Belongs to the glycosyl hydrolase 38 family.</text>
</comment>
<dbReference type="InterPro" id="IPR048534">
    <property type="entry name" value="Man2a1-like_dom"/>
</dbReference>
<evidence type="ECO:0000256" key="3">
    <source>
        <dbReference type="ARBA" id="ARBA00022723"/>
    </source>
</evidence>
<evidence type="ECO:0000256" key="9">
    <source>
        <dbReference type="ARBA" id="ARBA00023295"/>
    </source>
</evidence>
<dbReference type="FunFam" id="1.20.1270.50:FF:000002">
    <property type="entry name" value="Alpha-mannosidase"/>
    <property type="match status" value="1"/>
</dbReference>
<dbReference type="Ensembl" id="ENSLLET00000035366.1">
    <property type="protein sequence ID" value="ENSLLEP00000034070.1"/>
    <property type="gene ID" value="ENSLLEG00000021509.1"/>
</dbReference>
<dbReference type="InterPro" id="IPR027291">
    <property type="entry name" value="Glyco_hydro_38_N_sf"/>
</dbReference>
<dbReference type="InterPro" id="IPR011330">
    <property type="entry name" value="Glyco_hydro/deAcase_b/a-brl"/>
</dbReference>
<dbReference type="GO" id="GO:0004559">
    <property type="term" value="F:alpha-mannosidase activity"/>
    <property type="evidence" value="ECO:0007669"/>
    <property type="project" value="UniProtKB-EC"/>
</dbReference>
<dbReference type="Gene3D" id="2.70.98.30">
    <property type="entry name" value="Golgi alpha-mannosidase II, domain 4"/>
    <property type="match status" value="1"/>
</dbReference>
<dbReference type="Proteomes" id="UP000694569">
    <property type="component" value="Unplaced"/>
</dbReference>
<dbReference type="SUPFAM" id="SSF88688">
    <property type="entry name" value="Families 57/38 glycoside transferase middle domain"/>
    <property type="match status" value="1"/>
</dbReference>
<dbReference type="InterPro" id="IPR011682">
    <property type="entry name" value="Glyco_hydro_38_C"/>
</dbReference>
<dbReference type="InterPro" id="IPR050843">
    <property type="entry name" value="Glycosyl_Hydrlase_38"/>
</dbReference>
<keyword evidence="4" id="KW-0732">Signal</keyword>
<evidence type="ECO:0000256" key="8">
    <source>
        <dbReference type="ARBA" id="ARBA00023180"/>
    </source>
</evidence>
<feature type="domain" description="Glycoside hydrolase family 38 central" evidence="12">
    <location>
        <begin position="307"/>
        <end position="386"/>
    </location>
</feature>
<keyword evidence="5 10" id="KW-0378">Hydrolase</keyword>
<feature type="region of interest" description="Disordered" evidence="11">
    <location>
        <begin position="892"/>
        <end position="915"/>
    </location>
</feature>
<evidence type="ECO:0000313" key="14">
    <source>
        <dbReference type="Proteomes" id="UP000694569"/>
    </source>
</evidence>
<keyword evidence="7" id="KW-1015">Disulfide bond</keyword>
<evidence type="ECO:0000313" key="13">
    <source>
        <dbReference type="Ensembl" id="ENSLLEP00000034070.1"/>
    </source>
</evidence>
<evidence type="ECO:0000256" key="2">
    <source>
        <dbReference type="ARBA" id="ARBA00009792"/>
    </source>
</evidence>
<keyword evidence="9 10" id="KW-0326">Glycosidase</keyword>
<dbReference type="SMART" id="SM00872">
    <property type="entry name" value="Alpha-mann_mid"/>
    <property type="match status" value="1"/>
</dbReference>
<dbReference type="InterPro" id="IPR011013">
    <property type="entry name" value="Gal_mutarotase_sf_dom"/>
</dbReference>
<dbReference type="InterPro" id="IPR041147">
    <property type="entry name" value="GH38_C"/>
</dbReference>
<evidence type="ECO:0000256" key="7">
    <source>
        <dbReference type="ARBA" id="ARBA00023157"/>
    </source>
</evidence>
<keyword evidence="3 10" id="KW-0479">Metal-binding</keyword>
<evidence type="ECO:0000256" key="10">
    <source>
        <dbReference type="RuleBase" id="RU361199"/>
    </source>
</evidence>
<evidence type="ECO:0000256" key="11">
    <source>
        <dbReference type="SAM" id="MobiDB-lite"/>
    </source>
</evidence>
<dbReference type="Gene3D" id="1.20.1270.50">
    <property type="entry name" value="Glycoside hydrolase family 38, central domain"/>
    <property type="match status" value="2"/>
</dbReference>
<dbReference type="FunFam" id="2.60.40.1180:FF:000018">
    <property type="entry name" value="Alpha-mannosidase"/>
    <property type="match status" value="1"/>
</dbReference>
<protein>
    <recommendedName>
        <fullName evidence="10">Alpha-mannosidase</fullName>
        <ecNumber evidence="10">3.2.1.-</ecNumber>
    </recommendedName>
</protein>
<dbReference type="GO" id="GO:0006013">
    <property type="term" value="P:mannose metabolic process"/>
    <property type="evidence" value="ECO:0007669"/>
    <property type="project" value="InterPro"/>
</dbReference>
<evidence type="ECO:0000256" key="1">
    <source>
        <dbReference type="ARBA" id="ARBA00000365"/>
    </source>
</evidence>
<keyword evidence="6 10" id="KW-0862">Zinc</keyword>
<dbReference type="Pfam" id="PF09261">
    <property type="entry name" value="Alpha-mann_mid"/>
    <property type="match status" value="1"/>
</dbReference>
<dbReference type="GO" id="GO:0030246">
    <property type="term" value="F:carbohydrate binding"/>
    <property type="evidence" value="ECO:0007669"/>
    <property type="project" value="InterPro"/>
</dbReference>
<evidence type="ECO:0000256" key="6">
    <source>
        <dbReference type="ARBA" id="ARBA00022833"/>
    </source>
</evidence>
<dbReference type="GO" id="GO:0046872">
    <property type="term" value="F:metal ion binding"/>
    <property type="evidence" value="ECO:0007669"/>
    <property type="project" value="UniProtKB-KW"/>
</dbReference>
<dbReference type="PANTHER" id="PTHR11607:SF3">
    <property type="entry name" value="LYSOSOMAL ALPHA-MANNOSIDASE"/>
    <property type="match status" value="1"/>
</dbReference>
<dbReference type="InterPro" id="IPR000602">
    <property type="entry name" value="Glyco_hydro_38_N"/>
</dbReference>
<comment type="cofactor">
    <cofactor evidence="10">
        <name>Zn(2+)</name>
        <dbReference type="ChEBI" id="CHEBI:29105"/>
    </cofactor>
    <text evidence="10">Binds 1 zinc ion per subunit.</text>
</comment>
<dbReference type="GO" id="GO:0005764">
    <property type="term" value="C:lysosome"/>
    <property type="evidence" value="ECO:0007669"/>
    <property type="project" value="TreeGrafter"/>
</dbReference>
<evidence type="ECO:0000259" key="12">
    <source>
        <dbReference type="SMART" id="SM00872"/>
    </source>
</evidence>
<dbReference type="GeneTree" id="ENSGT01030000234638"/>
<dbReference type="Pfam" id="PF17677">
    <property type="entry name" value="Glyco_hydro38C2"/>
    <property type="match status" value="1"/>
</dbReference>
<dbReference type="Gene3D" id="2.60.40.1360">
    <property type="match status" value="1"/>
</dbReference>
<dbReference type="Pfam" id="PF21260">
    <property type="entry name" value="Laman-like_dom"/>
    <property type="match status" value="1"/>
</dbReference>
<dbReference type="Pfam" id="PF07748">
    <property type="entry name" value="Glyco_hydro_38C"/>
    <property type="match status" value="1"/>
</dbReference>
<dbReference type="EC" id="3.2.1.-" evidence="10"/>
<dbReference type="InterPro" id="IPR028995">
    <property type="entry name" value="Glyco_hydro_57/38_cen_sf"/>
</dbReference>
<proteinExistence type="inferred from homology"/>
<accession>A0A8C5Q7Y8</accession>
<dbReference type="AlphaFoldDB" id="A0A8C5Q7Y8"/>
<comment type="catalytic activity">
    <reaction evidence="1">
        <text>Hydrolysis of terminal, non-reducing alpha-D-mannose residues in alpha-D-mannosides.</text>
        <dbReference type="EC" id="3.2.1.24"/>
    </reaction>
</comment>